<evidence type="ECO:0000313" key="3">
    <source>
        <dbReference type="Proteomes" id="UP001151760"/>
    </source>
</evidence>
<dbReference type="Proteomes" id="UP001151760">
    <property type="component" value="Unassembled WGS sequence"/>
</dbReference>
<keyword evidence="3" id="KW-1185">Reference proteome</keyword>
<dbReference type="EMBL" id="BQNB010011147">
    <property type="protein sequence ID" value="GJS86805.1"/>
    <property type="molecule type" value="Genomic_DNA"/>
</dbReference>
<feature type="region of interest" description="Disordered" evidence="1">
    <location>
        <begin position="1"/>
        <end position="55"/>
    </location>
</feature>
<sequence>MSSPNHPTSDIEDAFSSNFPDYIPASPDYFPASPGNTSSESSNNSSGLVPIASPTPSLFHNDPYMKVMQAYDAISPPQVTIPPPTVVPPSPVLSLSPMFDSRDFFPPKEISPPKDTETPVESPIPISPSSSVGSSSPVRSTTPPPDYPFDESIFAELDNSLWIIPRPLGGEPVPEESNKIANLEQIIKDIQVRHQAYKMPPKRTSTSEAPAMTQAAIKKLVADSVTAALEAQAATMANADNTNRNTREREAPVARKCSYKEFMSCQPINFKGSEGAVGLIRWFERTKSVFSRSNYTEDCKVKFATGTLTEEALSWWNSFAQPIGIEEAYKIT</sequence>
<feature type="compositionally biased region" description="Low complexity" evidence="1">
    <location>
        <begin position="33"/>
        <end position="46"/>
    </location>
</feature>
<evidence type="ECO:0008006" key="4">
    <source>
        <dbReference type="Google" id="ProtNLM"/>
    </source>
</evidence>
<comment type="caution">
    <text evidence="2">The sequence shown here is derived from an EMBL/GenBank/DDBJ whole genome shotgun (WGS) entry which is preliminary data.</text>
</comment>
<reference evidence="2" key="1">
    <citation type="journal article" date="2022" name="Int. J. Mol. Sci.">
        <title>Draft Genome of Tanacetum Coccineum: Genomic Comparison of Closely Related Tanacetum-Family Plants.</title>
        <authorList>
            <person name="Yamashiro T."/>
            <person name="Shiraishi A."/>
            <person name="Nakayama K."/>
            <person name="Satake H."/>
        </authorList>
    </citation>
    <scope>NUCLEOTIDE SEQUENCE</scope>
</reference>
<feature type="region of interest" description="Disordered" evidence="1">
    <location>
        <begin position="104"/>
        <end position="150"/>
    </location>
</feature>
<protein>
    <recommendedName>
        <fullName evidence="4">Reverse transcriptase domain-containing protein</fullName>
    </recommendedName>
</protein>
<name>A0ABQ4Z9S3_9ASTR</name>
<feature type="compositionally biased region" description="Basic and acidic residues" evidence="1">
    <location>
        <begin position="104"/>
        <end position="117"/>
    </location>
</feature>
<organism evidence="2 3">
    <name type="scientific">Tanacetum coccineum</name>
    <dbReference type="NCBI Taxonomy" id="301880"/>
    <lineage>
        <taxon>Eukaryota</taxon>
        <taxon>Viridiplantae</taxon>
        <taxon>Streptophyta</taxon>
        <taxon>Embryophyta</taxon>
        <taxon>Tracheophyta</taxon>
        <taxon>Spermatophyta</taxon>
        <taxon>Magnoliopsida</taxon>
        <taxon>eudicotyledons</taxon>
        <taxon>Gunneridae</taxon>
        <taxon>Pentapetalae</taxon>
        <taxon>asterids</taxon>
        <taxon>campanulids</taxon>
        <taxon>Asterales</taxon>
        <taxon>Asteraceae</taxon>
        <taxon>Asteroideae</taxon>
        <taxon>Anthemideae</taxon>
        <taxon>Anthemidinae</taxon>
        <taxon>Tanacetum</taxon>
    </lineage>
</organism>
<gene>
    <name evidence="2" type="ORF">Tco_0769441</name>
</gene>
<accession>A0ABQ4Z9S3</accession>
<proteinExistence type="predicted"/>
<evidence type="ECO:0000256" key="1">
    <source>
        <dbReference type="SAM" id="MobiDB-lite"/>
    </source>
</evidence>
<reference evidence="2" key="2">
    <citation type="submission" date="2022-01" db="EMBL/GenBank/DDBJ databases">
        <authorList>
            <person name="Yamashiro T."/>
            <person name="Shiraishi A."/>
            <person name="Satake H."/>
            <person name="Nakayama K."/>
        </authorList>
    </citation>
    <scope>NUCLEOTIDE SEQUENCE</scope>
</reference>
<evidence type="ECO:0000313" key="2">
    <source>
        <dbReference type="EMBL" id="GJS86805.1"/>
    </source>
</evidence>
<feature type="compositionally biased region" description="Low complexity" evidence="1">
    <location>
        <begin position="119"/>
        <end position="141"/>
    </location>
</feature>